<proteinExistence type="inferred from homology"/>
<evidence type="ECO:0000313" key="3">
    <source>
        <dbReference type="Proteomes" id="UP000253319"/>
    </source>
</evidence>
<dbReference type="PANTHER" id="PTHR43300">
    <property type="entry name" value="ACETYLTRANSFERASE"/>
    <property type="match status" value="1"/>
</dbReference>
<sequence>MFAIKRKIINYLKRTISASNTIAKSAVLKPNVKVTGSYIASQVTIGENTKVLQSELKGNCTIGSNSLVDTVHITGNFSAKENCKLYHCQLEGTVQLGRFTSLWGPNLDIKTNNERVVIGNFCSIARNVSIQSYNHNHKKITSYFIGQNFFKEKWENENVSKGDVVIGNDVWIGAHSVILGGVTIHNGAVVAANSVVNKDVPPYSIVAGTPAKVIGYRFDEATISKLLALEWWNWSEEKINKNKSLFINELQSDFESLLVD</sequence>
<dbReference type="RefSeq" id="WP_113988102.1">
    <property type="nucleotide sequence ID" value="NZ_QLST01000003.1"/>
</dbReference>
<evidence type="ECO:0008006" key="4">
    <source>
        <dbReference type="Google" id="ProtNLM"/>
    </source>
</evidence>
<comment type="caution">
    <text evidence="2">The sequence shown here is derived from an EMBL/GenBank/DDBJ whole genome shotgun (WGS) entry which is preliminary data.</text>
</comment>
<dbReference type="PANTHER" id="PTHR43300:SF11">
    <property type="entry name" value="ACETYLTRANSFERASE RV3034C-RELATED"/>
    <property type="match status" value="1"/>
</dbReference>
<evidence type="ECO:0000313" key="2">
    <source>
        <dbReference type="EMBL" id="RBA29133.1"/>
    </source>
</evidence>
<dbReference type="OrthoDB" id="9814490at2"/>
<name>A0A365P3J7_9FLAO</name>
<accession>A0A365P3J7</accession>
<dbReference type="InterPro" id="IPR011004">
    <property type="entry name" value="Trimer_LpxA-like_sf"/>
</dbReference>
<dbReference type="InterPro" id="IPR001451">
    <property type="entry name" value="Hexapep"/>
</dbReference>
<dbReference type="Pfam" id="PF00132">
    <property type="entry name" value="Hexapep"/>
    <property type="match status" value="1"/>
</dbReference>
<dbReference type="InterPro" id="IPR050179">
    <property type="entry name" value="Trans_hexapeptide_repeat"/>
</dbReference>
<dbReference type="Proteomes" id="UP000253319">
    <property type="component" value="Unassembled WGS sequence"/>
</dbReference>
<organism evidence="2 3">
    <name type="scientific">Flavobacterium tibetense</name>
    <dbReference type="NCBI Taxonomy" id="2233533"/>
    <lineage>
        <taxon>Bacteria</taxon>
        <taxon>Pseudomonadati</taxon>
        <taxon>Bacteroidota</taxon>
        <taxon>Flavobacteriia</taxon>
        <taxon>Flavobacteriales</taxon>
        <taxon>Flavobacteriaceae</taxon>
        <taxon>Flavobacterium</taxon>
    </lineage>
</organism>
<protein>
    <recommendedName>
        <fullName evidence="4">Antibiotic acetyltransferase</fullName>
    </recommendedName>
</protein>
<keyword evidence="3" id="KW-1185">Reference proteome</keyword>
<dbReference type="AlphaFoldDB" id="A0A365P3J7"/>
<comment type="similarity">
    <text evidence="1">Belongs to the transferase hexapeptide repeat family.</text>
</comment>
<evidence type="ECO:0000256" key="1">
    <source>
        <dbReference type="ARBA" id="ARBA00007274"/>
    </source>
</evidence>
<reference evidence="2 3" key="1">
    <citation type="submission" date="2018-06" db="EMBL/GenBank/DDBJ databases">
        <title>Flavobacterium tibetense sp. nov., isolated from a wetland YonghuCo on Tibetan Plateau.</title>
        <authorList>
            <person name="Xing P."/>
            <person name="Phurbu D."/>
            <person name="Lu H."/>
        </authorList>
    </citation>
    <scope>NUCLEOTIDE SEQUENCE [LARGE SCALE GENOMIC DNA]</scope>
    <source>
        <strain evidence="2 3">YH5</strain>
    </source>
</reference>
<dbReference type="SUPFAM" id="SSF51161">
    <property type="entry name" value="Trimeric LpxA-like enzymes"/>
    <property type="match status" value="2"/>
</dbReference>
<dbReference type="EMBL" id="QLST01000003">
    <property type="protein sequence ID" value="RBA29133.1"/>
    <property type="molecule type" value="Genomic_DNA"/>
</dbReference>
<dbReference type="Gene3D" id="2.160.10.10">
    <property type="entry name" value="Hexapeptide repeat proteins"/>
    <property type="match status" value="2"/>
</dbReference>
<dbReference type="CDD" id="cd03349">
    <property type="entry name" value="LbH_XAT"/>
    <property type="match status" value="1"/>
</dbReference>
<gene>
    <name evidence="2" type="ORF">DPN68_02920</name>
</gene>